<proteinExistence type="predicted"/>
<dbReference type="InterPro" id="IPR000639">
    <property type="entry name" value="Epox_hydrolase-like"/>
</dbReference>
<dbReference type="AlphaFoldDB" id="A0A433MXJ3"/>
<protein>
    <submittedName>
        <fullName evidence="2">Lipase</fullName>
    </submittedName>
</protein>
<feature type="domain" description="AB hydrolase-1" evidence="1">
    <location>
        <begin position="36"/>
        <end position="277"/>
    </location>
</feature>
<evidence type="ECO:0000313" key="3">
    <source>
        <dbReference type="Proteomes" id="UP000268857"/>
    </source>
</evidence>
<organism evidence="2 3">
    <name type="scientific">Chlorogloeopsis fritschii PCC 6912</name>
    <dbReference type="NCBI Taxonomy" id="211165"/>
    <lineage>
        <taxon>Bacteria</taxon>
        <taxon>Bacillati</taxon>
        <taxon>Cyanobacteriota</taxon>
        <taxon>Cyanophyceae</taxon>
        <taxon>Nostocales</taxon>
        <taxon>Chlorogloeopsidaceae</taxon>
        <taxon>Chlorogloeopsis</taxon>
    </lineage>
</organism>
<gene>
    <name evidence="2" type="ORF">PCC6912_60170</name>
</gene>
<keyword evidence="3" id="KW-1185">Reference proteome</keyword>
<dbReference type="PRINTS" id="PR00412">
    <property type="entry name" value="EPOXHYDRLASE"/>
</dbReference>
<dbReference type="STRING" id="211165.GCA_000317285_04526"/>
<evidence type="ECO:0000313" key="2">
    <source>
        <dbReference type="EMBL" id="RUR72875.1"/>
    </source>
</evidence>
<dbReference type="PRINTS" id="PR00111">
    <property type="entry name" value="ABHYDROLASE"/>
</dbReference>
<dbReference type="InterPro" id="IPR029058">
    <property type="entry name" value="AB_hydrolase_fold"/>
</dbReference>
<dbReference type="SUPFAM" id="SSF53474">
    <property type="entry name" value="alpha/beta-Hydrolases"/>
    <property type="match status" value="1"/>
</dbReference>
<dbReference type="GO" id="GO:0003824">
    <property type="term" value="F:catalytic activity"/>
    <property type="evidence" value="ECO:0007669"/>
    <property type="project" value="InterPro"/>
</dbReference>
<dbReference type="Gene3D" id="3.40.50.1820">
    <property type="entry name" value="alpha/beta hydrolase"/>
    <property type="match status" value="1"/>
</dbReference>
<evidence type="ECO:0000259" key="1">
    <source>
        <dbReference type="Pfam" id="PF00561"/>
    </source>
</evidence>
<comment type="caution">
    <text evidence="2">The sequence shown here is derived from an EMBL/GenBank/DDBJ whole genome shotgun (WGS) entry which is preliminary data.</text>
</comment>
<dbReference type="EMBL" id="RSCJ01000041">
    <property type="protein sequence ID" value="RUR72875.1"/>
    <property type="molecule type" value="Genomic_DNA"/>
</dbReference>
<dbReference type="OrthoDB" id="9780765at2"/>
<dbReference type="Pfam" id="PF00561">
    <property type="entry name" value="Abhydrolase_1"/>
    <property type="match status" value="1"/>
</dbReference>
<name>A0A433MXJ3_CHLFR</name>
<sequence>MRVEQSVKTTVEKRQINVGDLNICYLTAGNGNDDDPPLVLLHGDGESTLDWSWVLPILGATHRVYAPDFPGAGDSSKPDVVYSPEFYTQFAGDFLNALGLRRAVLVGNSLGGQVALRFALSYPEAVAALVLVSSSGLGQLVNPFLSQLTLLWYGEAAIAWSKTPLGAKQRAWSRAVLLFAHLNRVPAVWLAEQERMAKMPGFLEATLSSLRTQLNVLGQYKILLDSLPQLQMPTLVMWGDRDRVLPKEQAENAVKRLQHGQLALIPDCGHLPQVERPELFVAALAEFLGKVVYQN</sequence>
<dbReference type="PANTHER" id="PTHR46438">
    <property type="entry name" value="ALPHA/BETA-HYDROLASES SUPERFAMILY PROTEIN"/>
    <property type="match status" value="1"/>
</dbReference>
<reference evidence="2 3" key="1">
    <citation type="journal article" date="2019" name="Genome Biol. Evol.">
        <title>Day and night: Metabolic profiles and evolutionary relationships of six axenic non-marine cyanobacteria.</title>
        <authorList>
            <person name="Will S.E."/>
            <person name="Henke P."/>
            <person name="Boedeker C."/>
            <person name="Huang S."/>
            <person name="Brinkmann H."/>
            <person name="Rohde M."/>
            <person name="Jarek M."/>
            <person name="Friedl T."/>
            <person name="Seufert S."/>
            <person name="Schumacher M."/>
            <person name="Overmann J."/>
            <person name="Neumann-Schaal M."/>
            <person name="Petersen J."/>
        </authorList>
    </citation>
    <scope>NUCLEOTIDE SEQUENCE [LARGE SCALE GENOMIC DNA]</scope>
    <source>
        <strain evidence="2 3">PCC 6912</strain>
    </source>
</reference>
<dbReference type="Proteomes" id="UP000268857">
    <property type="component" value="Unassembled WGS sequence"/>
</dbReference>
<dbReference type="PANTHER" id="PTHR46438:SF11">
    <property type="entry name" value="LIPASE-RELATED"/>
    <property type="match status" value="1"/>
</dbReference>
<dbReference type="InterPro" id="IPR000073">
    <property type="entry name" value="AB_hydrolase_1"/>
</dbReference>
<accession>A0A433MXJ3</accession>